<comment type="caution">
    <text evidence="1">The sequence shown here is derived from an EMBL/GenBank/DDBJ whole genome shotgun (WGS) entry which is preliminary data.</text>
</comment>
<gene>
    <name evidence="1" type="ORF">WISP_139882</name>
</gene>
<keyword evidence="2" id="KW-1185">Reference proteome</keyword>
<protein>
    <submittedName>
        <fullName evidence="1">Rna-directed dna polymerase from mobile element jockey-like</fullName>
    </submittedName>
</protein>
<dbReference type="Proteomes" id="UP001145742">
    <property type="component" value="Unassembled WGS sequence"/>
</dbReference>
<accession>A0ABQ9CQ51</accession>
<dbReference type="EMBL" id="WHWB01034714">
    <property type="protein sequence ID" value="KAJ7405379.1"/>
    <property type="molecule type" value="Genomic_DNA"/>
</dbReference>
<dbReference type="PANTHER" id="PTHR33332">
    <property type="entry name" value="REVERSE TRANSCRIPTASE DOMAIN-CONTAINING PROTEIN"/>
    <property type="match status" value="1"/>
</dbReference>
<evidence type="ECO:0000313" key="2">
    <source>
        <dbReference type="Proteomes" id="UP001145742"/>
    </source>
</evidence>
<reference evidence="1" key="1">
    <citation type="submission" date="2019-10" db="EMBL/GenBank/DDBJ databases">
        <authorList>
            <person name="Soares A.E.R."/>
            <person name="Aleixo A."/>
            <person name="Schneider P."/>
            <person name="Miyaki C.Y."/>
            <person name="Schneider M.P."/>
            <person name="Mello C."/>
            <person name="Vasconcelos A.T.R."/>
        </authorList>
    </citation>
    <scope>NUCLEOTIDE SEQUENCE</scope>
    <source>
        <tissue evidence="1">Muscle</tissue>
    </source>
</reference>
<name>A0ABQ9CQ51_9PASS</name>
<organism evidence="1 2">
    <name type="scientific">Willisornis vidua</name>
    <name type="common">Xingu scale-backed antbird</name>
    <dbReference type="NCBI Taxonomy" id="1566151"/>
    <lineage>
        <taxon>Eukaryota</taxon>
        <taxon>Metazoa</taxon>
        <taxon>Chordata</taxon>
        <taxon>Craniata</taxon>
        <taxon>Vertebrata</taxon>
        <taxon>Euteleostomi</taxon>
        <taxon>Archelosauria</taxon>
        <taxon>Archosauria</taxon>
        <taxon>Dinosauria</taxon>
        <taxon>Saurischia</taxon>
        <taxon>Theropoda</taxon>
        <taxon>Coelurosauria</taxon>
        <taxon>Aves</taxon>
        <taxon>Neognathae</taxon>
        <taxon>Neoaves</taxon>
        <taxon>Telluraves</taxon>
        <taxon>Australaves</taxon>
        <taxon>Passeriformes</taxon>
        <taxon>Thamnophilidae</taxon>
        <taxon>Willisornis</taxon>
    </lineage>
</organism>
<evidence type="ECO:0000313" key="1">
    <source>
        <dbReference type="EMBL" id="KAJ7405379.1"/>
    </source>
</evidence>
<sequence>MVTQTELCKKDAAIQVSGCADCLSLALVPEDSVRGTCVQCEQVNDSLCLVAELKEEVFDTVPHKLERDGFDEWTVRWIRSWLESCIKSIVVNSSEFWWTSVASGVPQRSILGPVHFINDIDKVIKCTLSKFADDTNLSAVVATPEGWDTIWRVLDKLEE</sequence>
<proteinExistence type="predicted"/>